<dbReference type="PANTHER" id="PTHR30173:SF36">
    <property type="entry name" value="ECF RNA POLYMERASE SIGMA FACTOR SIGJ"/>
    <property type="match status" value="1"/>
</dbReference>
<dbReference type="InterPro" id="IPR007627">
    <property type="entry name" value="RNA_pol_sigma70_r2"/>
</dbReference>
<keyword evidence="4" id="KW-1185">Reference proteome</keyword>
<dbReference type="InterPro" id="IPR014284">
    <property type="entry name" value="RNA_pol_sigma-70_dom"/>
</dbReference>
<dbReference type="Gene3D" id="1.10.1740.10">
    <property type="match status" value="1"/>
</dbReference>
<evidence type="ECO:0000313" key="3">
    <source>
        <dbReference type="EMBL" id="OEH83840.1"/>
    </source>
</evidence>
<feature type="domain" description="RNA polymerase sigma-70 region 2" evidence="1">
    <location>
        <begin position="9"/>
        <end position="73"/>
    </location>
</feature>
<dbReference type="InterPro" id="IPR036388">
    <property type="entry name" value="WH-like_DNA-bd_sf"/>
</dbReference>
<dbReference type="SUPFAM" id="SSF88659">
    <property type="entry name" value="Sigma3 and sigma4 domains of RNA polymerase sigma factors"/>
    <property type="match status" value="1"/>
</dbReference>
<dbReference type="GO" id="GO:0016987">
    <property type="term" value="F:sigma factor activity"/>
    <property type="evidence" value="ECO:0007669"/>
    <property type="project" value="InterPro"/>
</dbReference>
<evidence type="ECO:0000313" key="4">
    <source>
        <dbReference type="Proteomes" id="UP000095256"/>
    </source>
</evidence>
<dbReference type="GO" id="GO:0006352">
    <property type="term" value="P:DNA-templated transcription initiation"/>
    <property type="evidence" value="ECO:0007669"/>
    <property type="project" value="InterPro"/>
</dbReference>
<dbReference type="Pfam" id="PF08281">
    <property type="entry name" value="Sigma70_r4_2"/>
    <property type="match status" value="1"/>
</dbReference>
<feature type="domain" description="RNA polymerase sigma factor 70 region 4 type 2" evidence="2">
    <location>
        <begin position="105"/>
        <end position="155"/>
    </location>
</feature>
<dbReference type="InterPro" id="IPR013249">
    <property type="entry name" value="RNA_pol_sigma70_r4_t2"/>
</dbReference>
<protein>
    <submittedName>
        <fullName evidence="3">RNA polymerase subunit sigma-70</fullName>
    </submittedName>
</protein>
<dbReference type="EMBL" id="MIEK01000002">
    <property type="protein sequence ID" value="OEH83840.1"/>
    <property type="molecule type" value="Genomic_DNA"/>
</dbReference>
<dbReference type="Proteomes" id="UP000095256">
    <property type="component" value="Unassembled WGS sequence"/>
</dbReference>
<accession>A0A1E5L128</accession>
<dbReference type="RefSeq" id="WP_069697190.1">
    <property type="nucleotide sequence ID" value="NZ_JAGGMA010000009.1"/>
</dbReference>
<dbReference type="NCBIfam" id="TIGR02937">
    <property type="entry name" value="sigma70-ECF"/>
    <property type="match status" value="1"/>
</dbReference>
<dbReference type="AlphaFoldDB" id="A0A1E5L128"/>
<dbReference type="STRING" id="762845.BCR26_07520"/>
<proteinExistence type="predicted"/>
<dbReference type="GO" id="GO:0003677">
    <property type="term" value="F:DNA binding"/>
    <property type="evidence" value="ECO:0007669"/>
    <property type="project" value="InterPro"/>
</dbReference>
<dbReference type="InterPro" id="IPR052704">
    <property type="entry name" value="ECF_Sigma-70_Domain"/>
</dbReference>
<gene>
    <name evidence="3" type="ORF">BCR26_07520</name>
</gene>
<name>A0A1E5L128_9ENTE</name>
<dbReference type="Gene3D" id="1.10.10.10">
    <property type="entry name" value="Winged helix-like DNA-binding domain superfamily/Winged helix DNA-binding domain"/>
    <property type="match status" value="1"/>
</dbReference>
<dbReference type="InterPro" id="IPR013324">
    <property type="entry name" value="RNA_pol_sigma_r3/r4-like"/>
</dbReference>
<evidence type="ECO:0000259" key="1">
    <source>
        <dbReference type="Pfam" id="PF04542"/>
    </source>
</evidence>
<sequence length="287" mass="33805">MNDEMSHIFSEYQLLLFSIAYRICHSKEEAEDILQEVHLQWLKEDFQQIENPKAFLSKLVVNRSINYVKSARKQRVDYYGPWLPEPSKDYEEDPILGKEKITYALLVVLELLSPQERIVFLLKEIFGYSHKEIAEILEIEIPNSRKLLSRSKKKIKETNITTDYLVSEKQKYFINLFKESIEKGNLTLLIDHLTKEAKMSIDGGQKRRAPLRTLVKSTRIYAFLKGVYVHDFFGDEREFISLYNQPCLLIKEKNKIKSIIFLGLTEDQQQIQQIFIINNPSKLKKLL</sequence>
<dbReference type="InterPro" id="IPR013325">
    <property type="entry name" value="RNA_pol_sigma_r2"/>
</dbReference>
<organism evidence="3 4">
    <name type="scientific">Enterococcus rivorum</name>
    <dbReference type="NCBI Taxonomy" id="762845"/>
    <lineage>
        <taxon>Bacteria</taxon>
        <taxon>Bacillati</taxon>
        <taxon>Bacillota</taxon>
        <taxon>Bacilli</taxon>
        <taxon>Lactobacillales</taxon>
        <taxon>Enterococcaceae</taxon>
        <taxon>Enterococcus</taxon>
    </lineage>
</organism>
<evidence type="ECO:0000259" key="2">
    <source>
        <dbReference type="Pfam" id="PF08281"/>
    </source>
</evidence>
<dbReference type="PANTHER" id="PTHR30173">
    <property type="entry name" value="SIGMA 19 FACTOR"/>
    <property type="match status" value="1"/>
</dbReference>
<reference evidence="3 4" key="1">
    <citation type="submission" date="2016-09" db="EMBL/GenBank/DDBJ databases">
        <authorList>
            <person name="Capua I."/>
            <person name="De Benedictis P."/>
            <person name="Joannis T."/>
            <person name="Lombin L.H."/>
            <person name="Cattoli G."/>
        </authorList>
    </citation>
    <scope>NUCLEOTIDE SEQUENCE [LARGE SCALE GENOMIC DNA]</scope>
    <source>
        <strain evidence="3 4">LMG 25899</strain>
    </source>
</reference>
<comment type="caution">
    <text evidence="3">The sequence shown here is derived from an EMBL/GenBank/DDBJ whole genome shotgun (WGS) entry which is preliminary data.</text>
</comment>
<dbReference type="SUPFAM" id="SSF88946">
    <property type="entry name" value="Sigma2 domain of RNA polymerase sigma factors"/>
    <property type="match status" value="1"/>
</dbReference>
<dbReference type="Pfam" id="PF04542">
    <property type="entry name" value="Sigma70_r2"/>
    <property type="match status" value="1"/>
</dbReference>